<feature type="transmembrane region" description="Helical" evidence="2">
    <location>
        <begin position="203"/>
        <end position="223"/>
    </location>
</feature>
<keyword evidence="4" id="KW-1185">Reference proteome</keyword>
<evidence type="ECO:0000256" key="2">
    <source>
        <dbReference type="SAM" id="Phobius"/>
    </source>
</evidence>
<organism evidence="3 4">
    <name type="scientific">Laedolimicola ammoniilytica</name>
    <dbReference type="NCBI Taxonomy" id="2981771"/>
    <lineage>
        <taxon>Bacteria</taxon>
        <taxon>Bacillati</taxon>
        <taxon>Bacillota</taxon>
        <taxon>Clostridia</taxon>
        <taxon>Lachnospirales</taxon>
        <taxon>Lachnospiraceae</taxon>
        <taxon>Laedolimicola</taxon>
    </lineage>
</organism>
<dbReference type="RefSeq" id="WP_158361741.1">
    <property type="nucleotide sequence ID" value="NZ_JAOQKC010000002.1"/>
</dbReference>
<evidence type="ECO:0000313" key="3">
    <source>
        <dbReference type="EMBL" id="MCU6695642.1"/>
    </source>
</evidence>
<dbReference type="InterPro" id="IPR052293">
    <property type="entry name" value="SRRP"/>
</dbReference>
<protein>
    <submittedName>
        <fullName evidence="3">Uncharacterized protein</fullName>
    </submittedName>
</protein>
<feature type="region of interest" description="Disordered" evidence="1">
    <location>
        <begin position="68"/>
        <end position="197"/>
    </location>
</feature>
<name>A0ABT2RTJ9_9FIRM</name>
<dbReference type="EMBL" id="JAOQKC010000002">
    <property type="protein sequence ID" value="MCU6695642.1"/>
    <property type="molecule type" value="Genomic_DNA"/>
</dbReference>
<evidence type="ECO:0000256" key="1">
    <source>
        <dbReference type="SAM" id="MobiDB-lite"/>
    </source>
</evidence>
<keyword evidence="2" id="KW-1133">Transmembrane helix</keyword>
<dbReference type="PANTHER" id="PTHR12239:SF41">
    <property type="entry name" value="MEMBRANE ASSOCIATED PROTEIN, PUTATIVE-RELATED"/>
    <property type="match status" value="1"/>
</dbReference>
<accession>A0ABT2RTJ9</accession>
<gene>
    <name evidence="3" type="ORF">OCV63_01860</name>
</gene>
<comment type="caution">
    <text evidence="3">The sequence shown here is derived from an EMBL/GenBank/DDBJ whole genome shotgun (WGS) entry which is preliminary data.</text>
</comment>
<keyword evidence="2" id="KW-0812">Transmembrane</keyword>
<evidence type="ECO:0000313" key="4">
    <source>
        <dbReference type="Proteomes" id="UP001652461"/>
    </source>
</evidence>
<dbReference type="PANTHER" id="PTHR12239">
    <property type="entry name" value="PROTEIN CBG20215-RELATED"/>
    <property type="match status" value="1"/>
</dbReference>
<dbReference type="Proteomes" id="UP001652461">
    <property type="component" value="Unassembled WGS sequence"/>
</dbReference>
<proteinExistence type="predicted"/>
<sequence>MILPSGKLGQATPETYEKLLALYEQGVQDGAPLRTAYAYNVEHGLNVPEYTADPEAAEKGEKIRAAEEAEARVRAEEEAAAAEAKRLQEEEEQRKRAEAEQREKEEQAKKEREELEQELAAREEQKRRLEEEAKAQEAEKKRLKEEAAQKKKEEAEAKKREAAEKKEAAKRAAAEERLRKKEEKAKRKEERAAETPEERKKGVILIAGLMILMVAIYVGLTVWPKLQKSQGENQPTVENEAATDSKNEYIVIALAKDVAMSQMIQETDIKGVIVSAEQYEKYNSETFINSSGDVQYMALLLWDDKDSVIGQYAATDLKADSLLYDTNVSTQHVVADKTYVEATVNGEDGTYEVEGDVLPGNTDIKIVAVITTDGGEPVQILLSQMKLQDRSLESIFNSAGQDILEQLSEKANGTNEDDTQSQESEE</sequence>
<reference evidence="3 4" key="1">
    <citation type="journal article" date="2021" name="ISME Commun">
        <title>Automated analysis of genomic sequences facilitates high-throughput and comprehensive description of bacteria.</title>
        <authorList>
            <person name="Hitch T.C.A."/>
        </authorList>
    </citation>
    <scope>NUCLEOTIDE SEQUENCE [LARGE SCALE GENOMIC DNA]</scope>
    <source>
        <strain evidence="3 4">Sanger_04</strain>
    </source>
</reference>
<keyword evidence="2" id="KW-0472">Membrane</keyword>